<feature type="domain" description="Metallo-beta-lactamase" evidence="7">
    <location>
        <begin position="517"/>
        <end position="703"/>
    </location>
</feature>
<accession>A0A944MBE9</accession>
<dbReference type="Pfam" id="PF13567">
    <property type="entry name" value="DUF4131"/>
    <property type="match status" value="1"/>
</dbReference>
<proteinExistence type="predicted"/>
<dbReference type="PANTHER" id="PTHR30619:SF1">
    <property type="entry name" value="RECOMBINATION PROTEIN 2"/>
    <property type="match status" value="1"/>
</dbReference>
<keyword evidence="3 6" id="KW-0812">Transmembrane</keyword>
<dbReference type="Pfam" id="PF03772">
    <property type="entry name" value="Competence"/>
    <property type="match status" value="1"/>
</dbReference>
<feature type="transmembrane region" description="Helical" evidence="6">
    <location>
        <begin position="451"/>
        <end position="478"/>
    </location>
</feature>
<evidence type="ECO:0000256" key="6">
    <source>
        <dbReference type="SAM" id="Phobius"/>
    </source>
</evidence>
<dbReference type="InterPro" id="IPR052159">
    <property type="entry name" value="Competence_DNA_uptake"/>
</dbReference>
<feature type="transmembrane region" description="Helical" evidence="6">
    <location>
        <begin position="36"/>
        <end position="59"/>
    </location>
</feature>
<dbReference type="AlphaFoldDB" id="A0A944MBE9"/>
<comment type="subcellular location">
    <subcellularLocation>
        <location evidence="1">Cell membrane</location>
        <topology evidence="1">Multi-pass membrane protein</topology>
    </subcellularLocation>
</comment>
<dbReference type="InterPro" id="IPR004797">
    <property type="entry name" value="Competence_ComEC/Rec2"/>
</dbReference>
<feature type="transmembrane region" description="Helical" evidence="6">
    <location>
        <begin position="374"/>
        <end position="398"/>
    </location>
</feature>
<dbReference type="InterPro" id="IPR004477">
    <property type="entry name" value="ComEC_N"/>
</dbReference>
<protein>
    <submittedName>
        <fullName evidence="8">DNA internalization-related competence protein ComEC/Rec2</fullName>
    </submittedName>
</protein>
<reference evidence="8 9" key="1">
    <citation type="submission" date="2021-05" db="EMBL/GenBank/DDBJ databases">
        <title>Genetic and Functional Diversity in Clade A Lucinid endosymbionts from the Bahamas.</title>
        <authorList>
            <person name="Giani N.M."/>
            <person name="Engel A.S."/>
            <person name="Campbell B.J."/>
        </authorList>
    </citation>
    <scope>NUCLEOTIDE SEQUENCE [LARGE SCALE GENOMIC DNA]</scope>
    <source>
        <strain evidence="8">LUC16012Gg_MoonRockCtena</strain>
    </source>
</reference>
<evidence type="ECO:0000256" key="3">
    <source>
        <dbReference type="ARBA" id="ARBA00022692"/>
    </source>
</evidence>
<feature type="transmembrane region" description="Helical" evidence="6">
    <location>
        <begin position="322"/>
        <end position="354"/>
    </location>
</feature>
<dbReference type="Proteomes" id="UP000770889">
    <property type="component" value="Unassembled WGS sequence"/>
</dbReference>
<dbReference type="InterPro" id="IPR001279">
    <property type="entry name" value="Metallo-B-lactamas"/>
</dbReference>
<dbReference type="SMART" id="SM00849">
    <property type="entry name" value="Lactamase_B"/>
    <property type="match status" value="1"/>
</dbReference>
<gene>
    <name evidence="8" type="ORF">KME65_16460</name>
</gene>
<dbReference type="InterPro" id="IPR036866">
    <property type="entry name" value="RibonucZ/Hydroxyglut_hydro"/>
</dbReference>
<evidence type="ECO:0000259" key="7">
    <source>
        <dbReference type="SMART" id="SM00849"/>
    </source>
</evidence>
<feature type="transmembrane region" description="Helical" evidence="6">
    <location>
        <begin position="271"/>
        <end position="294"/>
    </location>
</feature>
<dbReference type="NCBIfam" id="TIGR00360">
    <property type="entry name" value="ComEC_N-term"/>
    <property type="match status" value="1"/>
</dbReference>
<evidence type="ECO:0000313" key="8">
    <source>
        <dbReference type="EMBL" id="MBT2990550.1"/>
    </source>
</evidence>
<dbReference type="Gene3D" id="3.60.15.10">
    <property type="entry name" value="Ribonuclease Z/Hydroxyacylglutathione hydrolase-like"/>
    <property type="match status" value="1"/>
</dbReference>
<evidence type="ECO:0000256" key="2">
    <source>
        <dbReference type="ARBA" id="ARBA00022475"/>
    </source>
</evidence>
<dbReference type="EMBL" id="JAHHGM010000018">
    <property type="protein sequence ID" value="MBT2990550.1"/>
    <property type="molecule type" value="Genomic_DNA"/>
</dbReference>
<dbReference type="CDD" id="cd07731">
    <property type="entry name" value="ComA-like_MBL-fold"/>
    <property type="match status" value="1"/>
</dbReference>
<dbReference type="NCBIfam" id="TIGR00361">
    <property type="entry name" value="ComEC_Rec2"/>
    <property type="match status" value="1"/>
</dbReference>
<dbReference type="Pfam" id="PF00753">
    <property type="entry name" value="Lactamase_B"/>
    <property type="match status" value="1"/>
</dbReference>
<organism evidence="8 9">
    <name type="scientific">Candidatus Thiodiazotropha taylori</name>
    <dbReference type="NCBI Taxonomy" id="2792791"/>
    <lineage>
        <taxon>Bacteria</taxon>
        <taxon>Pseudomonadati</taxon>
        <taxon>Pseudomonadota</taxon>
        <taxon>Gammaproteobacteria</taxon>
        <taxon>Chromatiales</taxon>
        <taxon>Sedimenticolaceae</taxon>
        <taxon>Candidatus Thiodiazotropha</taxon>
    </lineage>
</organism>
<dbReference type="PANTHER" id="PTHR30619">
    <property type="entry name" value="DNA INTERNALIZATION/COMPETENCE PROTEIN COMEC/REC2"/>
    <property type="match status" value="1"/>
</dbReference>
<dbReference type="GO" id="GO:0030420">
    <property type="term" value="P:establishment of competence for transformation"/>
    <property type="evidence" value="ECO:0007669"/>
    <property type="project" value="InterPro"/>
</dbReference>
<keyword evidence="2" id="KW-1003">Cell membrane</keyword>
<feature type="transmembrane region" description="Helical" evidence="6">
    <location>
        <begin position="236"/>
        <end position="259"/>
    </location>
</feature>
<evidence type="ECO:0000256" key="4">
    <source>
        <dbReference type="ARBA" id="ARBA00022989"/>
    </source>
</evidence>
<feature type="transmembrane region" description="Helical" evidence="6">
    <location>
        <begin position="405"/>
        <end position="431"/>
    </location>
</feature>
<dbReference type="InterPro" id="IPR035681">
    <property type="entry name" value="ComA-like_MBL"/>
</dbReference>
<evidence type="ECO:0000313" key="9">
    <source>
        <dbReference type="Proteomes" id="UP000770889"/>
    </source>
</evidence>
<comment type="caution">
    <text evidence="8">The sequence shown here is derived from an EMBL/GenBank/DDBJ whole genome shotgun (WGS) entry which is preliminary data.</text>
</comment>
<dbReference type="GO" id="GO:0005886">
    <property type="term" value="C:plasma membrane"/>
    <property type="evidence" value="ECO:0007669"/>
    <property type="project" value="UniProtKB-SubCell"/>
</dbReference>
<keyword evidence="4 6" id="KW-1133">Transmembrane helix</keyword>
<name>A0A944MBE9_9GAMM</name>
<evidence type="ECO:0000256" key="1">
    <source>
        <dbReference type="ARBA" id="ARBA00004651"/>
    </source>
</evidence>
<dbReference type="SUPFAM" id="SSF56281">
    <property type="entry name" value="Metallo-hydrolase/oxidoreductase"/>
    <property type="match status" value="1"/>
</dbReference>
<dbReference type="InterPro" id="IPR025405">
    <property type="entry name" value="DUF4131"/>
</dbReference>
<evidence type="ECO:0000256" key="5">
    <source>
        <dbReference type="ARBA" id="ARBA00023136"/>
    </source>
</evidence>
<keyword evidence="5 6" id="KW-0472">Membrane</keyword>
<sequence>MNLILISFVVGATLFHQLHSFPSSWWFAVLAPLALFWRYPLGRTLLALVAGAGWSLLFATDQLQDRLPAELEGEDLVLEAVIASLPSVRGQLVRFQADVDQLHDNQGNAVALSRLQLSWYRPGETIRVGDRWRLKVRLKRPRGAQNPAGADFERWLYSQGIAAKGYVRKWHGNRIMDQQPGSAWMDRLRQRIAQLIEREVEQQSAASLLSALAIGDKRGFGSKEWRVFSLTGTNHLVAISGLHIGIVAGWMLLLSQWLWRRSERLTLSVPALKAGSVAALAGAFLYAALAGFSLPTQRALLMLMTTLGSVLLGRRIAPGRSLVLALFLVVLLDPMATLSAGFWLSFGAVAVIVWSVGGRLAPWTGWRQMLRVQWFVTLGLLPLLFLFFGQGSLIALVVNLIMVPWFTLVLVPLVLMGLPLLPISLLAGWWFGLLGWMASHTYQLLVWFSTLPYAAIVLPDAAVWIWIVALLGVLLWMLPGGMPGRGLALCLVAPLFLAQPPRPSHGELWFTLLDVGQGLACVIETEHHLMVYDTGPAFMSGFNSAESVLIPYLRARGHKSIDRLLLSNGDMDHAGGYSALKQTFPIADILAGEAERIAQARGCVAGESWHWDGVSFTLLHPNPGERFARPNDRSCVVQMAVGERRILLPGDIEIQGERSLLARHAEELESEIVVAPHHGSASSSSESFVNAVDPDWVLISSGYRNSYGFPKDEVVRRWRKQGAVILNTAETGAIEFRIGMDQTRLIPRLYRQRNSRYWSD</sequence>